<dbReference type="AlphaFoldDB" id="A0A415SGS8"/>
<dbReference type="SMART" id="SM00530">
    <property type="entry name" value="HTH_XRE"/>
    <property type="match status" value="1"/>
</dbReference>
<dbReference type="GO" id="GO:0003677">
    <property type="term" value="F:DNA binding"/>
    <property type="evidence" value="ECO:0007669"/>
    <property type="project" value="InterPro"/>
</dbReference>
<reference evidence="2 3" key="1">
    <citation type="submission" date="2018-08" db="EMBL/GenBank/DDBJ databases">
        <title>A genome reference for cultivated species of the human gut microbiota.</title>
        <authorList>
            <person name="Zou Y."/>
            <person name="Xue W."/>
            <person name="Luo G."/>
        </authorList>
    </citation>
    <scope>NUCLEOTIDE SEQUENCE [LARGE SCALE GENOMIC DNA]</scope>
    <source>
        <strain evidence="2 3">OF02-6LB</strain>
    </source>
</reference>
<dbReference type="PANTHER" id="PTHR43236">
    <property type="entry name" value="ANTITOXIN HIGA1"/>
    <property type="match status" value="1"/>
</dbReference>
<dbReference type="Gene3D" id="1.10.10.2910">
    <property type="match status" value="1"/>
</dbReference>
<dbReference type="Proteomes" id="UP000284431">
    <property type="component" value="Unassembled WGS sequence"/>
</dbReference>
<evidence type="ECO:0000313" key="2">
    <source>
        <dbReference type="EMBL" id="RGY19921.1"/>
    </source>
</evidence>
<gene>
    <name evidence="2" type="ORF">DXA49_22725</name>
</gene>
<dbReference type="PANTHER" id="PTHR43236:SF1">
    <property type="entry name" value="BLL7220 PROTEIN"/>
    <property type="match status" value="1"/>
</dbReference>
<dbReference type="Gene3D" id="1.10.260.40">
    <property type="entry name" value="lambda repressor-like DNA-binding domains"/>
    <property type="match status" value="1"/>
</dbReference>
<dbReference type="InterPro" id="IPR001387">
    <property type="entry name" value="Cro/C1-type_HTH"/>
</dbReference>
<dbReference type="InterPro" id="IPR010982">
    <property type="entry name" value="Lambda_DNA-bd_dom_sf"/>
</dbReference>
<dbReference type="Pfam" id="PF06114">
    <property type="entry name" value="Peptidase_M78"/>
    <property type="match status" value="1"/>
</dbReference>
<dbReference type="EMBL" id="QSCS01000075">
    <property type="protein sequence ID" value="RGY19921.1"/>
    <property type="molecule type" value="Genomic_DNA"/>
</dbReference>
<dbReference type="SUPFAM" id="SSF47413">
    <property type="entry name" value="lambda repressor-like DNA-binding domains"/>
    <property type="match status" value="1"/>
</dbReference>
<dbReference type="InterPro" id="IPR052345">
    <property type="entry name" value="Rad_response_metalloprotease"/>
</dbReference>
<comment type="caution">
    <text evidence="2">The sequence shown here is derived from an EMBL/GenBank/DDBJ whole genome shotgun (WGS) entry which is preliminary data.</text>
</comment>
<accession>A0A415SGS8</accession>
<evidence type="ECO:0000313" key="3">
    <source>
        <dbReference type="Proteomes" id="UP000284431"/>
    </source>
</evidence>
<dbReference type="InterPro" id="IPR010359">
    <property type="entry name" value="IrrE_HExxH"/>
</dbReference>
<protein>
    <submittedName>
        <fullName evidence="2">Helix-turn-helix domain-containing protein</fullName>
    </submittedName>
</protein>
<dbReference type="CDD" id="cd00093">
    <property type="entry name" value="HTH_XRE"/>
    <property type="match status" value="1"/>
</dbReference>
<name>A0A415SGS8_9BACE</name>
<dbReference type="PROSITE" id="PS50943">
    <property type="entry name" value="HTH_CROC1"/>
    <property type="match status" value="1"/>
</dbReference>
<dbReference type="Pfam" id="PF01381">
    <property type="entry name" value="HTH_3"/>
    <property type="match status" value="1"/>
</dbReference>
<sequence length="362" mass="41552">MLFCNFVHHKNVFKMKGIFPIRLRSARKMRGMSLRRLSEEMNGEVSANALAKYERGDIFPSSKVMIKLASALGLRIDDFFRPITVSVDLENIKYRKRASLGKKEIEAINYYASSELEKYIEVESMTGESKIFTMNYFDTPVKDDKDVLSIAARFRQDLNLGDSPITTPIELLETAGVKIIEVDACKRFDGNSFTCNNLFVVVLNKGFTPERKRLSLFHEVGHKIMRFQDGADEERLCNIFANEVLLPVEVFIQKIGKIRKDISLIELKDIQCQFGISVEAMMIKARQAGIISQNRYVSFYKYKNSSKQFKENVEKSVFQDEHCKRFVRLVFKLLANEVITESKCASLLGCSVQKVRENLNLV</sequence>
<evidence type="ECO:0000256" key="1">
    <source>
        <dbReference type="ARBA" id="ARBA00007227"/>
    </source>
</evidence>
<comment type="similarity">
    <text evidence="1">Belongs to the short-chain fatty acyl-CoA assimilation regulator (ScfR) family.</text>
</comment>
<proteinExistence type="inferred from homology"/>
<organism evidence="2 3">
    <name type="scientific">Bacteroides caccae</name>
    <dbReference type="NCBI Taxonomy" id="47678"/>
    <lineage>
        <taxon>Bacteria</taxon>
        <taxon>Pseudomonadati</taxon>
        <taxon>Bacteroidota</taxon>
        <taxon>Bacteroidia</taxon>
        <taxon>Bacteroidales</taxon>
        <taxon>Bacteroidaceae</taxon>
        <taxon>Bacteroides</taxon>
    </lineage>
</organism>